<dbReference type="Pfam" id="PF00016">
    <property type="entry name" value="RuBisCO_large"/>
    <property type="match status" value="1"/>
</dbReference>
<dbReference type="InterPro" id="IPR036422">
    <property type="entry name" value="RuBisCO_lsu_N_sf"/>
</dbReference>
<dbReference type="PANTHER" id="PTHR42704">
    <property type="entry name" value="RIBULOSE BISPHOSPHATE CARBOXYLASE"/>
    <property type="match status" value="1"/>
</dbReference>
<dbReference type="Pfam" id="PF02788">
    <property type="entry name" value="RuBisCO_large_N"/>
    <property type="match status" value="1"/>
</dbReference>
<evidence type="ECO:0000259" key="1">
    <source>
        <dbReference type="Pfam" id="PF00016"/>
    </source>
</evidence>
<organism evidence="3 4">
    <name type="scientific">Candidatus Iainarchaeum sp</name>
    <dbReference type="NCBI Taxonomy" id="3101447"/>
    <lineage>
        <taxon>Archaea</taxon>
        <taxon>Candidatus Iainarchaeota</taxon>
        <taxon>Candidatus Iainarchaeia</taxon>
        <taxon>Candidatus Iainarchaeales</taxon>
        <taxon>Candidatus Iainarchaeaceae</taxon>
        <taxon>Candidatus Iainarchaeum</taxon>
    </lineage>
</organism>
<dbReference type="GO" id="GO:0016984">
    <property type="term" value="F:ribulose-bisphosphate carboxylase activity"/>
    <property type="evidence" value="ECO:0007669"/>
    <property type="project" value="InterPro"/>
</dbReference>
<dbReference type="InterPro" id="IPR036376">
    <property type="entry name" value="RuBisCO_lsu_C_sf"/>
</dbReference>
<name>A0A497JFG1_9ARCH</name>
<dbReference type="Proteomes" id="UP000277633">
    <property type="component" value="Unassembled WGS sequence"/>
</dbReference>
<sequence>MELLKKGYEPKKEVVASFYVEPASGIKFSEALESIAKESSIGTWTSLRTMTKQAKKLAPKIFYWSEKKHLAKIAYPQALFEKGNIVQILSSLGGNIYGMKDVRNLRWFDVEMPETFCNTFKGPAFGIKGVRKHFKVKHRPLLGTIVKPKVGLTAKQHAKVAYNAWLGGCDIVKDDENLADMGFNRFERRVKETLKMKERAERLTGEVKAYMPNISAPADEMLKRAKLVKELGGSYIMIDIIACGFSALQYIRNQDLGMIIHAHRAGHATFTRNPKHGISMLVVAKLARLAGVDQLHIGTAVGKMHGSKEEVL</sequence>
<comment type="caution">
    <text evidence="3">The sequence shown here is derived from an EMBL/GenBank/DDBJ whole genome shotgun (WGS) entry which is preliminary data.</text>
</comment>
<proteinExistence type="predicted"/>
<evidence type="ECO:0000313" key="3">
    <source>
        <dbReference type="EMBL" id="RLG69381.1"/>
    </source>
</evidence>
<accession>A0A497JFG1</accession>
<dbReference type="PANTHER" id="PTHR42704:SF17">
    <property type="entry name" value="RIBULOSE BISPHOSPHATE CARBOXYLASE LARGE CHAIN"/>
    <property type="match status" value="1"/>
</dbReference>
<evidence type="ECO:0000259" key="2">
    <source>
        <dbReference type="Pfam" id="PF02788"/>
    </source>
</evidence>
<evidence type="ECO:0000313" key="4">
    <source>
        <dbReference type="Proteomes" id="UP000277633"/>
    </source>
</evidence>
<dbReference type="GO" id="GO:0015977">
    <property type="term" value="P:carbon fixation"/>
    <property type="evidence" value="ECO:0007669"/>
    <property type="project" value="InterPro"/>
</dbReference>
<dbReference type="InterPro" id="IPR000685">
    <property type="entry name" value="RuBisCO_lsu_C"/>
</dbReference>
<reference evidence="3 4" key="1">
    <citation type="submission" date="2018-06" db="EMBL/GenBank/DDBJ databases">
        <title>Extensive metabolic versatility and redundancy in microbially diverse, dynamic hydrothermal sediments.</title>
        <authorList>
            <person name="Dombrowski N."/>
            <person name="Teske A."/>
            <person name="Baker B.J."/>
        </authorList>
    </citation>
    <scope>NUCLEOTIDE SEQUENCE [LARGE SCALE GENOMIC DNA]</scope>
    <source>
        <strain evidence="3">B9_G13</strain>
    </source>
</reference>
<dbReference type="InterPro" id="IPR033966">
    <property type="entry name" value="RuBisCO"/>
</dbReference>
<feature type="non-terminal residue" evidence="3">
    <location>
        <position position="312"/>
    </location>
</feature>
<dbReference type="SUPFAM" id="SSF51649">
    <property type="entry name" value="RuBisCo, C-terminal domain"/>
    <property type="match status" value="1"/>
</dbReference>
<dbReference type="InterPro" id="IPR017443">
    <property type="entry name" value="RuBisCO_lsu_fd_N"/>
</dbReference>
<gene>
    <name evidence="3" type="ORF">DRO07_02420</name>
</gene>
<dbReference type="Gene3D" id="3.20.20.110">
    <property type="entry name" value="Ribulose bisphosphate carboxylase, large subunit, C-terminal domain"/>
    <property type="match status" value="1"/>
</dbReference>
<feature type="domain" description="Ribulose bisphosphate carboxylase large subunit ferrodoxin-like N-terminal" evidence="2">
    <location>
        <begin position="4"/>
        <end position="115"/>
    </location>
</feature>
<protein>
    <submittedName>
        <fullName evidence="3">Ribulose-bisphosphate carboxylase large subunit</fullName>
    </submittedName>
</protein>
<feature type="domain" description="Ribulose bisphosphate carboxylase large subunit C-terminal" evidence="1">
    <location>
        <begin position="126"/>
        <end position="309"/>
    </location>
</feature>
<dbReference type="GO" id="GO:0000287">
    <property type="term" value="F:magnesium ion binding"/>
    <property type="evidence" value="ECO:0007669"/>
    <property type="project" value="InterPro"/>
</dbReference>
<dbReference type="Gene3D" id="3.30.70.150">
    <property type="entry name" value="RuBisCO large subunit, N-terminal domain"/>
    <property type="match status" value="1"/>
</dbReference>
<dbReference type="EMBL" id="QMWO01000082">
    <property type="protein sequence ID" value="RLG69381.1"/>
    <property type="molecule type" value="Genomic_DNA"/>
</dbReference>
<dbReference type="AlphaFoldDB" id="A0A497JFG1"/>
<dbReference type="SUPFAM" id="SSF54966">
    <property type="entry name" value="RuBisCO, large subunit, small (N-terminal) domain"/>
    <property type="match status" value="1"/>
</dbReference>
<dbReference type="SFLD" id="SFLDS00014">
    <property type="entry name" value="RuBisCO"/>
    <property type="match status" value="1"/>
</dbReference>
<dbReference type="SFLD" id="SFLDG00301">
    <property type="entry name" value="RuBisCO-like_proteins"/>
    <property type="match status" value="1"/>
</dbReference>